<dbReference type="AlphaFoldDB" id="A0A9E5MH29"/>
<keyword evidence="3" id="KW-1185">Reference proteome</keyword>
<feature type="transmembrane region" description="Helical" evidence="1">
    <location>
        <begin position="12"/>
        <end position="33"/>
    </location>
</feature>
<sequence length="98" mass="9562">MTASTVARPHNGASLWIGLAIAGLAGLVVGLFGSALAMWLVWIAGGAAAILGGIALARHVRWGSVLLAFGVALLLGSAAYIGLGLIQPDGPPCGGSGC</sequence>
<feature type="transmembrane region" description="Helical" evidence="1">
    <location>
        <begin position="64"/>
        <end position="86"/>
    </location>
</feature>
<keyword evidence="1" id="KW-0472">Membrane</keyword>
<keyword evidence="1" id="KW-0812">Transmembrane</keyword>
<evidence type="ECO:0000313" key="2">
    <source>
        <dbReference type="EMBL" id="NHF61850.1"/>
    </source>
</evidence>
<name>A0A9E5MH29_9MICO</name>
<proteinExistence type="predicted"/>
<dbReference type="RefSeq" id="WP_152582770.1">
    <property type="nucleotide sequence ID" value="NZ_VIKT02000002.1"/>
</dbReference>
<dbReference type="Proteomes" id="UP000818266">
    <property type="component" value="Unassembled WGS sequence"/>
</dbReference>
<keyword evidence="1" id="KW-1133">Transmembrane helix</keyword>
<comment type="caution">
    <text evidence="2">The sequence shown here is derived from an EMBL/GenBank/DDBJ whole genome shotgun (WGS) entry which is preliminary data.</text>
</comment>
<gene>
    <name evidence="2" type="ORF">FK219_001110</name>
</gene>
<reference evidence="2 3" key="1">
    <citation type="submission" date="2019-06" db="EMBL/GenBank/DDBJ databases">
        <authorList>
            <person name="De-Chao Zhang Q."/>
        </authorList>
    </citation>
    <scope>NUCLEOTIDE SEQUENCE [LARGE SCALE GENOMIC DNA]</scope>
    <source>
        <strain evidence="2 3">KN1116</strain>
    </source>
</reference>
<organism evidence="2 3">
    <name type="scientific">Microcella pacifica</name>
    <dbReference type="NCBI Taxonomy" id="2591847"/>
    <lineage>
        <taxon>Bacteria</taxon>
        <taxon>Bacillati</taxon>
        <taxon>Actinomycetota</taxon>
        <taxon>Actinomycetes</taxon>
        <taxon>Micrococcales</taxon>
        <taxon>Microbacteriaceae</taxon>
        <taxon>Microcella</taxon>
    </lineage>
</organism>
<protein>
    <submittedName>
        <fullName evidence="2">Uncharacterized protein</fullName>
    </submittedName>
</protein>
<evidence type="ECO:0000256" key="1">
    <source>
        <dbReference type="SAM" id="Phobius"/>
    </source>
</evidence>
<feature type="transmembrane region" description="Helical" evidence="1">
    <location>
        <begin position="39"/>
        <end position="57"/>
    </location>
</feature>
<evidence type="ECO:0000313" key="3">
    <source>
        <dbReference type="Proteomes" id="UP000818266"/>
    </source>
</evidence>
<accession>A0A9E5MH29</accession>
<reference evidence="2 3" key="2">
    <citation type="submission" date="2020-03" db="EMBL/GenBank/DDBJ databases">
        <title>Chryseoglobus sp. isolated from a deep-sea seamount.</title>
        <authorList>
            <person name="Zhang D.-C."/>
        </authorList>
    </citation>
    <scope>NUCLEOTIDE SEQUENCE [LARGE SCALE GENOMIC DNA]</scope>
    <source>
        <strain evidence="2 3">KN1116</strain>
    </source>
</reference>
<dbReference type="EMBL" id="VIKT02000002">
    <property type="protein sequence ID" value="NHF61850.1"/>
    <property type="molecule type" value="Genomic_DNA"/>
</dbReference>